<sequence length="132" mass="15026">MEMLIYSQADFCTKDQGLDYIFGRMGAIYGSAFTRHWESVDLSMVRQTWGDLLGIYATYKPTIDFAISHLGKFVPSAIEFKDLCSQAGRIPDKPHSIITKQPTQVELEITQQKKEEALIAIKRFTKSFRKAA</sequence>
<dbReference type="EMBL" id="LR796151">
    <property type="protein sequence ID" value="CAB4121636.1"/>
    <property type="molecule type" value="Genomic_DNA"/>
</dbReference>
<accession>A0A6J5KKG6</accession>
<evidence type="ECO:0000313" key="1">
    <source>
        <dbReference type="EMBL" id="CAB4121636.1"/>
    </source>
</evidence>
<name>A0A6J5KKG6_9CAUD</name>
<organism evidence="1">
    <name type="scientific">uncultured Caudovirales phage</name>
    <dbReference type="NCBI Taxonomy" id="2100421"/>
    <lineage>
        <taxon>Viruses</taxon>
        <taxon>Duplodnaviria</taxon>
        <taxon>Heunggongvirae</taxon>
        <taxon>Uroviricota</taxon>
        <taxon>Caudoviricetes</taxon>
        <taxon>Peduoviridae</taxon>
        <taxon>Maltschvirus</taxon>
        <taxon>Maltschvirus maltsch</taxon>
    </lineage>
</organism>
<reference evidence="1" key="1">
    <citation type="submission" date="2020-04" db="EMBL/GenBank/DDBJ databases">
        <authorList>
            <person name="Chiriac C."/>
            <person name="Salcher M."/>
            <person name="Ghai R."/>
            <person name="Kavagutti S V."/>
        </authorList>
    </citation>
    <scope>NUCLEOTIDE SEQUENCE</scope>
</reference>
<protein>
    <submittedName>
        <fullName evidence="1">Uncharacterized protein</fullName>
    </submittedName>
</protein>
<gene>
    <name evidence="1" type="ORF">UFOVP14_53</name>
</gene>
<proteinExistence type="predicted"/>